<dbReference type="InterPro" id="IPR002018">
    <property type="entry name" value="CarbesteraseB"/>
</dbReference>
<dbReference type="PROSITE" id="PS00941">
    <property type="entry name" value="CARBOXYLESTERASE_B_2"/>
    <property type="match status" value="1"/>
</dbReference>
<proteinExistence type="inferred from homology"/>
<feature type="domain" description="Carboxylesterase type B" evidence="7">
    <location>
        <begin position="21"/>
        <end position="542"/>
    </location>
</feature>
<evidence type="ECO:0000313" key="9">
    <source>
        <dbReference type="RefSeq" id="XP_023954603.2"/>
    </source>
</evidence>
<dbReference type="Pfam" id="PF00135">
    <property type="entry name" value="COesterase"/>
    <property type="match status" value="1"/>
</dbReference>
<keyword evidence="3 6" id="KW-0378">Hydrolase</keyword>
<keyword evidence="2" id="KW-0719">Serine esterase</keyword>
<evidence type="ECO:0000256" key="3">
    <source>
        <dbReference type="ARBA" id="ARBA00022801"/>
    </source>
</evidence>
<dbReference type="GO" id="GO:0052689">
    <property type="term" value="F:carboxylic ester hydrolase activity"/>
    <property type="evidence" value="ECO:0007669"/>
    <property type="project" value="UniProtKB-KW"/>
</dbReference>
<evidence type="ECO:0000256" key="2">
    <source>
        <dbReference type="ARBA" id="ARBA00022487"/>
    </source>
</evidence>
<gene>
    <name evidence="9" type="primary">LOC112058148</name>
</gene>
<dbReference type="OrthoDB" id="19653at2759"/>
<organism evidence="8 9">
    <name type="scientific">Bicyclus anynana</name>
    <name type="common">Squinting bush brown butterfly</name>
    <dbReference type="NCBI Taxonomy" id="110368"/>
    <lineage>
        <taxon>Eukaryota</taxon>
        <taxon>Metazoa</taxon>
        <taxon>Ecdysozoa</taxon>
        <taxon>Arthropoda</taxon>
        <taxon>Hexapoda</taxon>
        <taxon>Insecta</taxon>
        <taxon>Pterygota</taxon>
        <taxon>Neoptera</taxon>
        <taxon>Endopterygota</taxon>
        <taxon>Lepidoptera</taxon>
        <taxon>Glossata</taxon>
        <taxon>Ditrysia</taxon>
        <taxon>Papilionoidea</taxon>
        <taxon>Nymphalidae</taxon>
        <taxon>Satyrinae</taxon>
        <taxon>Satyrini</taxon>
        <taxon>Mycalesina</taxon>
        <taxon>Bicyclus</taxon>
    </lineage>
</organism>
<keyword evidence="8" id="KW-1185">Reference proteome</keyword>
<name>A0A6J1PA76_BICAN</name>
<evidence type="ECO:0000256" key="6">
    <source>
        <dbReference type="RuleBase" id="RU361235"/>
    </source>
</evidence>
<keyword evidence="6" id="KW-0732">Signal</keyword>
<dbReference type="InterPro" id="IPR019819">
    <property type="entry name" value="Carboxylesterase_B_CS"/>
</dbReference>
<evidence type="ECO:0000313" key="8">
    <source>
        <dbReference type="Proteomes" id="UP001652582"/>
    </source>
</evidence>
<protein>
    <recommendedName>
        <fullName evidence="6">Carboxylic ester hydrolase</fullName>
        <ecNumber evidence="6">3.1.1.-</ecNumber>
    </recommendedName>
</protein>
<dbReference type="PANTHER" id="PTHR11559">
    <property type="entry name" value="CARBOXYLESTERASE"/>
    <property type="match status" value="1"/>
</dbReference>
<sequence length="553" mass="62383">MYLLITTFILMFGVTRNHAEDVIVRVEQGVLRGEQKVTVTGDTVYYSFKGIPYAAPPTGRWRFMAPRPPLTWTGIRNATKHGHVCPQINGVQTMLFLPGSEDCLFLNVYSPCLDPESPLAVMVYIHGGGYSFGSGNDDYYGPDFLMNSKNVILVTINYRLDTLGFLCLDIKEVPGNAGMKDQVAALKWIQTNIKSFGGDPKKVTLVGESAGAVSCALHAVSPMSRGLFHRIIPMSSGPFNEFNTEFEQTRRAYILGNNLGFKTTNPKALLQYLQTVPVRQLLNTNVSVIAAENYMHFLVKGYYLVPVVEKKLGQEPFLAESFEVLIKRGLHEADTLLGHASKEGLFVISYYENGPTFENFKRNPEVLLPRTLLYNSTPRTYMTLADLIQEFYTGSRLTPLDTVQQLVNYFTDVFTYPIFRYARRLSNFNRNDNIYMYQFASVSNRNVLSQEGARYGLDGVSHTEDLRYLFHPNALNLPIDENSSKLIKQFVALLTNFAIFGKPTPDSSFIWPKYTTSSEKYVVVGQNLTMAAHPSPAMVNFWEYIFHLAGQKF</sequence>
<dbReference type="Gene3D" id="3.40.50.1820">
    <property type="entry name" value="alpha/beta hydrolase"/>
    <property type="match status" value="1"/>
</dbReference>
<reference evidence="9" key="1">
    <citation type="submission" date="2025-08" db="UniProtKB">
        <authorList>
            <consortium name="RefSeq"/>
        </authorList>
    </citation>
    <scope>IDENTIFICATION</scope>
</reference>
<evidence type="ECO:0000256" key="4">
    <source>
        <dbReference type="ARBA" id="ARBA00023157"/>
    </source>
</evidence>
<feature type="signal peptide" evidence="6">
    <location>
        <begin position="1"/>
        <end position="19"/>
    </location>
</feature>
<accession>A0A6J1PA76</accession>
<dbReference type="RefSeq" id="XP_023954603.2">
    <property type="nucleotide sequence ID" value="XM_024098835.2"/>
</dbReference>
<dbReference type="GeneID" id="112058148"/>
<dbReference type="InterPro" id="IPR050309">
    <property type="entry name" value="Type-B_Carboxylest/Lipase"/>
</dbReference>
<dbReference type="InterPro" id="IPR019826">
    <property type="entry name" value="Carboxylesterase_B_AS"/>
</dbReference>
<comment type="similarity">
    <text evidence="1 6">Belongs to the type-B carboxylesterase/lipase family.</text>
</comment>
<feature type="chain" id="PRO_5044992204" description="Carboxylic ester hydrolase" evidence="6">
    <location>
        <begin position="20"/>
        <end position="553"/>
    </location>
</feature>
<keyword evidence="4" id="KW-1015">Disulfide bond</keyword>
<evidence type="ECO:0000256" key="1">
    <source>
        <dbReference type="ARBA" id="ARBA00005964"/>
    </source>
</evidence>
<dbReference type="InterPro" id="IPR029058">
    <property type="entry name" value="AB_hydrolase_fold"/>
</dbReference>
<dbReference type="Proteomes" id="UP001652582">
    <property type="component" value="Chromosome 7"/>
</dbReference>
<keyword evidence="5" id="KW-0325">Glycoprotein</keyword>
<dbReference type="SUPFAM" id="SSF53474">
    <property type="entry name" value="alpha/beta-Hydrolases"/>
    <property type="match status" value="1"/>
</dbReference>
<dbReference type="AlphaFoldDB" id="A0A6J1PA76"/>
<evidence type="ECO:0000256" key="5">
    <source>
        <dbReference type="ARBA" id="ARBA00023180"/>
    </source>
</evidence>
<dbReference type="PROSITE" id="PS00122">
    <property type="entry name" value="CARBOXYLESTERASE_B_1"/>
    <property type="match status" value="1"/>
</dbReference>
<evidence type="ECO:0000259" key="7">
    <source>
        <dbReference type="Pfam" id="PF00135"/>
    </source>
</evidence>
<dbReference type="EC" id="3.1.1.-" evidence="6"/>
<dbReference type="KEGG" id="bany:112058148"/>